<dbReference type="Proteomes" id="UP000030185">
    <property type="component" value="Unassembled WGS sequence"/>
</dbReference>
<reference evidence="1 2" key="1">
    <citation type="submission" date="2014-09" db="EMBL/GenBank/DDBJ databases">
        <title>Sporocytophaga myxococcoides PG-01 genome sequencing.</title>
        <authorList>
            <person name="Liu L."/>
            <person name="Gao P.J."/>
            <person name="Chen G.J."/>
            <person name="Wang L.S."/>
        </authorList>
    </citation>
    <scope>NUCLEOTIDE SEQUENCE [LARGE SCALE GENOMIC DNA]</scope>
    <source>
        <strain evidence="1 2">PG-01</strain>
    </source>
</reference>
<dbReference type="OrthoDB" id="1466304at2"/>
<gene>
    <name evidence="1" type="ORF">MYP_2249</name>
</gene>
<keyword evidence="2" id="KW-1185">Reference proteome</keyword>
<organism evidence="1 2">
    <name type="scientific">Sporocytophaga myxococcoides</name>
    <dbReference type="NCBI Taxonomy" id="153721"/>
    <lineage>
        <taxon>Bacteria</taxon>
        <taxon>Pseudomonadati</taxon>
        <taxon>Bacteroidota</taxon>
        <taxon>Cytophagia</taxon>
        <taxon>Cytophagales</taxon>
        <taxon>Cytophagaceae</taxon>
        <taxon>Sporocytophaga</taxon>
    </lineage>
</organism>
<name>A0A098LDI5_9BACT</name>
<evidence type="ECO:0000313" key="1">
    <source>
        <dbReference type="EMBL" id="GAL85021.1"/>
    </source>
</evidence>
<protein>
    <recommendedName>
        <fullName evidence="3">DUF1573 domain-containing protein</fullName>
    </recommendedName>
</protein>
<comment type="caution">
    <text evidence="1">The sequence shown here is derived from an EMBL/GenBank/DDBJ whole genome shotgun (WGS) entry which is preliminary data.</text>
</comment>
<dbReference type="STRING" id="153721.MYP_2249"/>
<dbReference type="RefSeq" id="WP_052430101.1">
    <property type="nucleotide sequence ID" value="NZ_BBLT01000004.1"/>
</dbReference>
<dbReference type="PANTHER" id="PTHR37833">
    <property type="entry name" value="LIPOPROTEIN-RELATED"/>
    <property type="match status" value="1"/>
</dbReference>
<proteinExistence type="predicted"/>
<dbReference type="Gene3D" id="2.60.40.10">
    <property type="entry name" value="Immunoglobulins"/>
    <property type="match status" value="3"/>
</dbReference>
<sequence length="360" mass="39334">MVRITVIVAFLIFLKFQLFAQTGVIQFEETTFDFGSINEEKGPVSHEFKFTNKGSAPLVISEVRASCGCTTPAWTKEPVLPGQTGVVKAQFDPNNRPGAFNKSLTITANTEPATNVVFIKGTVIPKPKSPADEFPDTLGSLRVTSRYMNLGGLTTKEPVVKEFGIYNDGTTPVTFQPAQSVPKHMKVVVEPATLQPKQKGIIKITYDAKAKNDFGYVHDNFILVSNDKKGGKRNINVVATINEYFPPMNPEQLALAPRLSFDKTVHDFGSVKEGTTSETEFEFTNTGKQDLIIRKVKASCGCTAGTPEKTLLKPGEKSKIKVTFNSAGREGMETKTVTIYSNDPQGSNQTLTIKAKVGKE</sequence>
<dbReference type="InterPro" id="IPR011467">
    <property type="entry name" value="DUF1573"/>
</dbReference>
<evidence type="ECO:0008006" key="3">
    <source>
        <dbReference type="Google" id="ProtNLM"/>
    </source>
</evidence>
<dbReference type="InterPro" id="IPR013783">
    <property type="entry name" value="Ig-like_fold"/>
</dbReference>
<dbReference type="eggNOG" id="ENOG502Z9QX">
    <property type="taxonomic scope" value="Bacteria"/>
</dbReference>
<evidence type="ECO:0000313" key="2">
    <source>
        <dbReference type="Proteomes" id="UP000030185"/>
    </source>
</evidence>
<dbReference type="PANTHER" id="PTHR37833:SF1">
    <property type="entry name" value="SIGNAL PEPTIDE PROTEIN"/>
    <property type="match status" value="1"/>
</dbReference>
<accession>A0A098LDI5</accession>
<dbReference type="NCBIfam" id="NF012200">
    <property type="entry name" value="choice_anch_D"/>
    <property type="match status" value="1"/>
</dbReference>
<dbReference type="AlphaFoldDB" id="A0A098LDI5"/>
<dbReference type="EMBL" id="BBLT01000004">
    <property type="protein sequence ID" value="GAL85021.1"/>
    <property type="molecule type" value="Genomic_DNA"/>
</dbReference>
<dbReference type="Pfam" id="PF07610">
    <property type="entry name" value="DUF1573"/>
    <property type="match status" value="3"/>
</dbReference>